<gene>
    <name evidence="1" type="ORF">PBRASI_LOCUS8511</name>
</gene>
<reference evidence="1" key="1">
    <citation type="submission" date="2021-06" db="EMBL/GenBank/DDBJ databases">
        <authorList>
            <person name="Kallberg Y."/>
            <person name="Tangrot J."/>
            <person name="Rosling A."/>
        </authorList>
    </citation>
    <scope>NUCLEOTIDE SEQUENCE</scope>
    <source>
        <strain evidence="1">BR232B</strain>
    </source>
</reference>
<dbReference type="Proteomes" id="UP000789739">
    <property type="component" value="Unassembled WGS sequence"/>
</dbReference>
<feature type="non-terminal residue" evidence="1">
    <location>
        <position position="1"/>
    </location>
</feature>
<sequence length="162" mass="17949">GGPHARIVCEIALAQSTNVWNLKCENWMSEQYVRCVFGIKIHSVRHLGRQVHRSMTARLWTRVRPPPPAVSVAVPGLLGVFSQTWDFGTLEYNSDQATACTAVNNPLYQVSTPVADVFWNPPLTAAGVPNEVGYIVAVPGTLTANNFVIDLYNIQQLIMKWT</sequence>
<organism evidence="1 2">
    <name type="scientific">Paraglomus brasilianum</name>
    <dbReference type="NCBI Taxonomy" id="144538"/>
    <lineage>
        <taxon>Eukaryota</taxon>
        <taxon>Fungi</taxon>
        <taxon>Fungi incertae sedis</taxon>
        <taxon>Mucoromycota</taxon>
        <taxon>Glomeromycotina</taxon>
        <taxon>Glomeromycetes</taxon>
        <taxon>Paraglomerales</taxon>
        <taxon>Paraglomeraceae</taxon>
        <taxon>Paraglomus</taxon>
    </lineage>
</organism>
<dbReference type="AlphaFoldDB" id="A0A9N9CZD3"/>
<name>A0A9N9CZD3_9GLOM</name>
<evidence type="ECO:0000313" key="1">
    <source>
        <dbReference type="EMBL" id="CAG8617474.1"/>
    </source>
</evidence>
<comment type="caution">
    <text evidence="1">The sequence shown here is derived from an EMBL/GenBank/DDBJ whole genome shotgun (WGS) entry which is preliminary data.</text>
</comment>
<accession>A0A9N9CZD3</accession>
<dbReference type="EMBL" id="CAJVPI010001542">
    <property type="protein sequence ID" value="CAG8617474.1"/>
    <property type="molecule type" value="Genomic_DNA"/>
</dbReference>
<proteinExistence type="predicted"/>
<keyword evidence="2" id="KW-1185">Reference proteome</keyword>
<protein>
    <submittedName>
        <fullName evidence="1">3567_t:CDS:1</fullName>
    </submittedName>
</protein>
<dbReference type="OrthoDB" id="2307059at2759"/>
<evidence type="ECO:0000313" key="2">
    <source>
        <dbReference type="Proteomes" id="UP000789739"/>
    </source>
</evidence>